<reference evidence="2 3" key="1">
    <citation type="journal article" date="2017" name="Syst. Appl. Microbiol.">
        <title>Soybeans inoculated with root zone soils of Canadian native legumes harbour diverse and novel Bradyrhizobium spp. that possess agricultural potential.</title>
        <authorList>
            <person name="Bromfield E.S.P."/>
            <person name="Cloutier S."/>
            <person name="Tambong J.T."/>
            <person name="Tran Thi T.V."/>
        </authorList>
    </citation>
    <scope>NUCLEOTIDE SEQUENCE [LARGE SCALE GENOMIC DNA]</scope>
    <source>
        <strain evidence="2 3">39S1MB</strain>
    </source>
</reference>
<name>A0A2U8PUN3_9BRAD</name>
<dbReference type="RefSeq" id="WP_094891714.1">
    <property type="nucleotide sequence ID" value="NZ_CP029426.2"/>
</dbReference>
<evidence type="ECO:0000313" key="3">
    <source>
        <dbReference type="Proteomes" id="UP000215884"/>
    </source>
</evidence>
<evidence type="ECO:0000313" key="2">
    <source>
        <dbReference type="EMBL" id="AWM01520.1"/>
    </source>
</evidence>
<dbReference type="InterPro" id="IPR021937">
    <property type="entry name" value="DUF3551"/>
</dbReference>
<dbReference type="Proteomes" id="UP000215884">
    <property type="component" value="Chromosome"/>
</dbReference>
<dbReference type="OrthoDB" id="8141409at2"/>
<proteinExistence type="predicted"/>
<dbReference type="KEGG" id="brq:CIT40_16735"/>
<feature type="region of interest" description="Disordered" evidence="1">
    <location>
        <begin position="87"/>
        <end position="106"/>
    </location>
</feature>
<keyword evidence="3" id="KW-1185">Reference proteome</keyword>
<organism evidence="2 3">
    <name type="scientific">Bradyrhizobium amphicarpaeae</name>
    <dbReference type="NCBI Taxonomy" id="1404768"/>
    <lineage>
        <taxon>Bacteria</taxon>
        <taxon>Pseudomonadati</taxon>
        <taxon>Pseudomonadota</taxon>
        <taxon>Alphaproteobacteria</taxon>
        <taxon>Hyphomicrobiales</taxon>
        <taxon>Nitrobacteraceae</taxon>
        <taxon>Bradyrhizobium</taxon>
    </lineage>
</organism>
<protein>
    <submittedName>
        <fullName evidence="2">DUF3551 domain-containing protein</fullName>
    </submittedName>
</protein>
<sequence>MRRRLALPIVATLSLGLATFALVSGASTPARAFGTHHPFCLTGDEWPGLSNCRFDTYAQCQASASGRALTCIANPYFAGQSDDPYAYQNRPRVRTPGYSPGSYLPR</sequence>
<reference evidence="2 3" key="2">
    <citation type="journal article" date="2019" name="Int. J. Syst. Evol. Microbiol.">
        <title>Description and complete genome sequence of Bradyrhizobium amphicarpaeae sp. nov., harbouring photosystem and nitrogen-fixation genes.</title>
        <authorList>
            <person name="Bromfield E.S.P."/>
            <person name="Cloutier S."/>
            <person name="Nguyen H.D.T."/>
        </authorList>
    </citation>
    <scope>NUCLEOTIDE SEQUENCE [LARGE SCALE GENOMIC DNA]</scope>
    <source>
        <strain evidence="2 3">39S1MB</strain>
    </source>
</reference>
<gene>
    <name evidence="2" type="ORF">CIT40_16735</name>
</gene>
<dbReference type="AlphaFoldDB" id="A0A2U8PUN3"/>
<dbReference type="Pfam" id="PF12071">
    <property type="entry name" value="DUF3551"/>
    <property type="match status" value="1"/>
</dbReference>
<dbReference type="EMBL" id="CP029426">
    <property type="protein sequence ID" value="AWM01520.1"/>
    <property type="molecule type" value="Genomic_DNA"/>
</dbReference>
<evidence type="ECO:0000256" key="1">
    <source>
        <dbReference type="SAM" id="MobiDB-lite"/>
    </source>
</evidence>
<accession>A0A2U8PUN3</accession>